<feature type="domain" description="DUF1612" evidence="2">
    <location>
        <begin position="179"/>
        <end position="303"/>
    </location>
</feature>
<evidence type="ECO:0000256" key="1">
    <source>
        <dbReference type="SAM" id="MobiDB-lite"/>
    </source>
</evidence>
<dbReference type="Pfam" id="PF07756">
    <property type="entry name" value="DUF1612"/>
    <property type="match status" value="1"/>
</dbReference>
<feature type="compositionally biased region" description="Polar residues" evidence="1">
    <location>
        <begin position="115"/>
        <end position="132"/>
    </location>
</feature>
<reference evidence="4 5" key="1">
    <citation type="submission" date="2018-01" db="EMBL/GenBank/DDBJ databases">
        <title>The draft genome sequence of Cohaesibacter sp. H1304.</title>
        <authorList>
            <person name="Wang N.-N."/>
            <person name="Du Z.-J."/>
        </authorList>
    </citation>
    <scope>NUCLEOTIDE SEQUENCE [LARGE SCALE GENOMIC DNA]</scope>
    <source>
        <strain evidence="4 5">H1304</strain>
    </source>
</reference>
<dbReference type="OrthoDB" id="7989940at2"/>
<dbReference type="EMBL" id="PKUQ01000021">
    <property type="protein sequence ID" value="PLW77103.1"/>
    <property type="molecule type" value="Genomic_DNA"/>
</dbReference>
<gene>
    <name evidence="4" type="ORF">C0081_11140</name>
</gene>
<evidence type="ECO:0000259" key="3">
    <source>
        <dbReference type="Pfam" id="PF11972"/>
    </source>
</evidence>
<dbReference type="Pfam" id="PF11972">
    <property type="entry name" value="HTH_13"/>
    <property type="match status" value="1"/>
</dbReference>
<comment type="caution">
    <text evidence="4">The sequence shown here is derived from an EMBL/GenBank/DDBJ whole genome shotgun (WGS) entry which is preliminary data.</text>
</comment>
<dbReference type="InterPro" id="IPR021068">
    <property type="entry name" value="HTH_DNA-bd"/>
</dbReference>
<feature type="domain" description="HTH DNA binding" evidence="3">
    <location>
        <begin position="312"/>
        <end position="365"/>
    </location>
</feature>
<evidence type="ECO:0000313" key="4">
    <source>
        <dbReference type="EMBL" id="PLW77103.1"/>
    </source>
</evidence>
<accession>A0A2N5XRG3</accession>
<name>A0A2N5XRG3_9HYPH</name>
<evidence type="ECO:0000259" key="2">
    <source>
        <dbReference type="Pfam" id="PF07756"/>
    </source>
</evidence>
<sequence length="365" mass="40971">MVTMDYNLNDLPLQSLFAPVTDATAALTRLDERVSRSDIKQGWVERMHYQDACASLWIDGELVHMEDLVLHDASRDIQTPSHVLTIAAAVLRARRRIDRHAPGWALDVNGLRSLRNTTHDQSPSDPEQQENAQPLPADKTADALIAQMAEIDAILARSEALLVEASMPTMRDRRPHNALVYEADWDEDARFAQWQTVLRTSTHLPAVLRAALLIDAWNQLQVLQHSSWLGRVLVSDFLRGQGGFCHLAALNVGLRQAPIEQRTSRNRTKRLLAILEGFQATAHSGFKLHDKLSLAHQQMQHRIGERRQSSHLPALIELVLTKPLISAEMVAGVLSITPRSALRLIDQLSLREMTGRGRFRAWGVV</sequence>
<protein>
    <submittedName>
        <fullName evidence="4">Uncharacterized protein</fullName>
    </submittedName>
</protein>
<organism evidence="4 5">
    <name type="scientific">Cohaesibacter celericrescens</name>
    <dbReference type="NCBI Taxonomy" id="2067669"/>
    <lineage>
        <taxon>Bacteria</taxon>
        <taxon>Pseudomonadati</taxon>
        <taxon>Pseudomonadota</taxon>
        <taxon>Alphaproteobacteria</taxon>
        <taxon>Hyphomicrobiales</taxon>
        <taxon>Cohaesibacteraceae</taxon>
    </lineage>
</organism>
<proteinExistence type="predicted"/>
<dbReference type="NCBIfam" id="NF040876">
    <property type="entry name" value="RHE_PE00001_fam"/>
    <property type="match status" value="1"/>
</dbReference>
<feature type="region of interest" description="Disordered" evidence="1">
    <location>
        <begin position="115"/>
        <end position="134"/>
    </location>
</feature>
<dbReference type="AlphaFoldDB" id="A0A2N5XRG3"/>
<keyword evidence="5" id="KW-1185">Reference proteome</keyword>
<evidence type="ECO:0000313" key="5">
    <source>
        <dbReference type="Proteomes" id="UP000234881"/>
    </source>
</evidence>
<dbReference type="InterPro" id="IPR011670">
    <property type="entry name" value="DUF1612"/>
</dbReference>
<dbReference type="Proteomes" id="UP000234881">
    <property type="component" value="Unassembled WGS sequence"/>
</dbReference>
<dbReference type="InterPro" id="IPR048017">
    <property type="entry name" value="Y4cF-like"/>
</dbReference>
<dbReference type="RefSeq" id="WP_101533912.1">
    <property type="nucleotide sequence ID" value="NZ_PKUQ01000021.1"/>
</dbReference>